<evidence type="ECO:0000256" key="1">
    <source>
        <dbReference type="SAM" id="Coils"/>
    </source>
</evidence>
<reference evidence="2" key="1">
    <citation type="submission" date="2021-10" db="EMBL/GenBank/DDBJ databases">
        <authorList>
            <person name="Piombo E."/>
        </authorList>
    </citation>
    <scope>NUCLEOTIDE SEQUENCE</scope>
</reference>
<evidence type="ECO:0000313" key="2">
    <source>
        <dbReference type="EMBL" id="CAH0053942.1"/>
    </source>
</evidence>
<proteinExistence type="predicted"/>
<comment type="caution">
    <text evidence="2">The sequence shown here is derived from an EMBL/GenBank/DDBJ whole genome shotgun (WGS) entry which is preliminary data.</text>
</comment>
<evidence type="ECO:0000313" key="3">
    <source>
        <dbReference type="Proteomes" id="UP000775872"/>
    </source>
</evidence>
<keyword evidence="1" id="KW-0175">Coiled coil</keyword>
<accession>A0A9N9ZCX3</accession>
<dbReference type="AlphaFoldDB" id="A0A9N9ZCX3"/>
<dbReference type="Proteomes" id="UP000775872">
    <property type="component" value="Unassembled WGS sequence"/>
</dbReference>
<sequence>MSDPEIVRLRRENEELKREKEKEQHEKEELNFKLTNKSISSTGSIRVNRRSISAKLVANKSIIIYFKKVITKDTIITIFNNKSIVFIYYYKVAYKVIAKYIRLTIIKETLFIENAKRRCVIIINFNRAILQLALKHHQLSAVFGTKSKYRADTVKIHSRKRSLLYN</sequence>
<organism evidence="2 3">
    <name type="scientific">Clonostachys solani</name>
    <dbReference type="NCBI Taxonomy" id="160281"/>
    <lineage>
        <taxon>Eukaryota</taxon>
        <taxon>Fungi</taxon>
        <taxon>Dikarya</taxon>
        <taxon>Ascomycota</taxon>
        <taxon>Pezizomycotina</taxon>
        <taxon>Sordariomycetes</taxon>
        <taxon>Hypocreomycetidae</taxon>
        <taxon>Hypocreales</taxon>
        <taxon>Bionectriaceae</taxon>
        <taxon>Clonostachys</taxon>
    </lineage>
</organism>
<dbReference type="EMBL" id="CABFOC020000046">
    <property type="protein sequence ID" value="CAH0053942.1"/>
    <property type="molecule type" value="Genomic_DNA"/>
</dbReference>
<keyword evidence="3" id="KW-1185">Reference proteome</keyword>
<protein>
    <submittedName>
        <fullName evidence="2">Uncharacterized protein</fullName>
    </submittedName>
</protein>
<name>A0A9N9ZCX3_9HYPO</name>
<feature type="coiled-coil region" evidence="1">
    <location>
        <begin position="6"/>
        <end position="33"/>
    </location>
</feature>
<gene>
    <name evidence="2" type="ORF">CSOL1703_00015129</name>
</gene>